<dbReference type="InterPro" id="IPR015425">
    <property type="entry name" value="FH2_Formin"/>
</dbReference>
<dbReference type="GO" id="GO:0045010">
    <property type="term" value="P:actin nucleation"/>
    <property type="evidence" value="ECO:0007669"/>
    <property type="project" value="InterPro"/>
</dbReference>
<evidence type="ECO:0000256" key="1">
    <source>
        <dbReference type="ARBA" id="ARBA00025793"/>
    </source>
</evidence>
<organism evidence="7 8">
    <name type="scientific">Rubus argutus</name>
    <name type="common">Southern blackberry</name>
    <dbReference type="NCBI Taxonomy" id="59490"/>
    <lineage>
        <taxon>Eukaryota</taxon>
        <taxon>Viridiplantae</taxon>
        <taxon>Streptophyta</taxon>
        <taxon>Embryophyta</taxon>
        <taxon>Tracheophyta</taxon>
        <taxon>Spermatophyta</taxon>
        <taxon>Magnoliopsida</taxon>
        <taxon>eudicotyledons</taxon>
        <taxon>Gunneridae</taxon>
        <taxon>Pentapetalae</taxon>
        <taxon>rosids</taxon>
        <taxon>fabids</taxon>
        <taxon>Rosales</taxon>
        <taxon>Rosaceae</taxon>
        <taxon>Rosoideae</taxon>
        <taxon>Rosoideae incertae sedis</taxon>
        <taxon>Rubus</taxon>
    </lineage>
</organism>
<dbReference type="PROSITE" id="PS51444">
    <property type="entry name" value="FH2"/>
    <property type="match status" value="1"/>
</dbReference>
<evidence type="ECO:0000313" key="7">
    <source>
        <dbReference type="EMBL" id="KAK9919876.1"/>
    </source>
</evidence>
<accession>A0AAW1W4Q4</accession>
<dbReference type="PANTHER" id="PTHR23213:SF177">
    <property type="entry name" value="FORMIN-LIKE PROTEIN 11"/>
    <property type="match status" value="1"/>
</dbReference>
<gene>
    <name evidence="7" type="ORF">M0R45_028450</name>
</gene>
<feature type="compositionally biased region" description="Low complexity" evidence="3">
    <location>
        <begin position="433"/>
        <end position="442"/>
    </location>
</feature>
<feature type="region of interest" description="Disordered" evidence="3">
    <location>
        <begin position="95"/>
        <end position="156"/>
    </location>
</feature>
<comment type="similarity">
    <text evidence="1">Belongs to the formin-like family. Class-I subfamily.</text>
</comment>
<feature type="compositionally biased region" description="Basic residues" evidence="3">
    <location>
        <begin position="131"/>
        <end position="142"/>
    </location>
</feature>
<evidence type="ECO:0000256" key="5">
    <source>
        <dbReference type="SAM" id="SignalP"/>
    </source>
</evidence>
<evidence type="ECO:0000256" key="3">
    <source>
        <dbReference type="SAM" id="MobiDB-lite"/>
    </source>
</evidence>
<feature type="region of interest" description="Disordered" evidence="3">
    <location>
        <begin position="412"/>
        <end position="536"/>
    </location>
</feature>
<feature type="compositionally biased region" description="Polar residues" evidence="3">
    <location>
        <begin position="443"/>
        <end position="456"/>
    </location>
</feature>
<keyword evidence="4" id="KW-0472">Membrane</keyword>
<feature type="compositionally biased region" description="Pro residues" evidence="3">
    <location>
        <begin position="420"/>
        <end position="432"/>
    </location>
</feature>
<dbReference type="SMART" id="SM00498">
    <property type="entry name" value="FH2"/>
    <property type="match status" value="1"/>
</dbReference>
<sequence>MSYHSSEILHMMEIFIMFFLLSLPNTTHISTADALSDAEVFNVHGLQELYSMEDNLERTQTLRVEKVSGEDENEENAVSVVEKFRALLGLRSLHKRTNGDNENVSPSPSPSPLSKAEAPSPAPAPAPMLHIHPHSHHPHRLRSISPPHKIQRADDKGRTRKILIGVLVSAGTATLICVLGLIWGCKKYKEHKKKPTRVNSVYGKKGGGTSGGSKYVGSGKSASKVSLNPCTHDLIYLDSSGIGDLEQQQQQQQQQQQPSCLKQTCETLNASPNHSTQRCTLHEMEEEDSNHEMVKPDFDNVSSSSTREITSVHEDITDSVKYESDCANSSTGVKVVPVDAYSSDDESFHSFGDSNSSSIRLSNASAASLGDNTAETLSTNVSNREPCFAPDQSEAQNQISIPSFIAPSSSNCAKSFTTHPTPPPPPPPPIHFPPFNSSFSSTRITSKASCSSTLKNLSPPRKSGSSCGSSQISEGGLPFSPQKSTTPSQTSSPIPPPPCPPPFLKVTNSSTKGPPPPPLPQLSPLGKDGTPLPKLKPLHWDKVRAAPDHSMVWDKLRSSSFEFDEDMIESLFGYNLQNTMKNDEGKSKTPSPSKHVLEPKRLQNITILSKALNATAEQVCEALVQGNGLCLQQLEALAKMVPTNEEEAKLSGYNGDIKELGSVEKFVKAVLNVPFAFLRVEAMLYRETFEDEVVHLRNSFSVLEEACKELRSSRLFLKLLEAVLKTGNRMNVGTIRGGARAFKLDALLKLADVKGTDGKTTLLHFVVQEIIRAEGIRVSDSIMGRISQKNKIKTVEEKEEDYRRMGLDLVSGLSTELYNAKKTATLDLDVLASGVSNLSDGMAKLKQLINKELAMDEKSGNLVSSMKSFISYAEQSLRELQGDENRVLSHVKEITEYFHGNVSKEEANPLRIFVIVRDFLGMLDHVCKELRSSKATRSPNPLAPFR</sequence>
<dbReference type="PANTHER" id="PTHR23213">
    <property type="entry name" value="FORMIN-RELATED"/>
    <property type="match status" value="1"/>
</dbReference>
<name>A0AAW1W4Q4_RUBAR</name>
<dbReference type="EMBL" id="JBEDUW010000006">
    <property type="protein sequence ID" value="KAK9919876.1"/>
    <property type="molecule type" value="Genomic_DNA"/>
</dbReference>
<evidence type="ECO:0000256" key="4">
    <source>
        <dbReference type="SAM" id="Phobius"/>
    </source>
</evidence>
<reference evidence="7 8" key="1">
    <citation type="journal article" date="2023" name="G3 (Bethesda)">
        <title>A chromosome-length genome assembly and annotation of blackberry (Rubus argutus, cv. 'Hillquist').</title>
        <authorList>
            <person name="Bruna T."/>
            <person name="Aryal R."/>
            <person name="Dudchenko O."/>
            <person name="Sargent D.J."/>
            <person name="Mead D."/>
            <person name="Buti M."/>
            <person name="Cavallini A."/>
            <person name="Hytonen T."/>
            <person name="Andres J."/>
            <person name="Pham M."/>
            <person name="Weisz D."/>
            <person name="Mascagni F."/>
            <person name="Usai G."/>
            <person name="Natali L."/>
            <person name="Bassil N."/>
            <person name="Fernandez G.E."/>
            <person name="Lomsadze A."/>
            <person name="Armour M."/>
            <person name="Olukolu B."/>
            <person name="Poorten T."/>
            <person name="Britton C."/>
            <person name="Davik J."/>
            <person name="Ashrafi H."/>
            <person name="Aiden E.L."/>
            <person name="Borodovsky M."/>
            <person name="Worthington M."/>
        </authorList>
    </citation>
    <scope>NUCLEOTIDE SEQUENCE [LARGE SCALE GENOMIC DNA]</scope>
    <source>
        <strain evidence="7">PI 553951</strain>
    </source>
</reference>
<comment type="caution">
    <text evidence="7">The sequence shown here is derived from an EMBL/GenBank/DDBJ whole genome shotgun (WGS) entry which is preliminary data.</text>
</comment>
<evidence type="ECO:0000259" key="6">
    <source>
        <dbReference type="PROSITE" id="PS51444"/>
    </source>
</evidence>
<dbReference type="Pfam" id="PF02181">
    <property type="entry name" value="FH2"/>
    <property type="match status" value="1"/>
</dbReference>
<feature type="compositionally biased region" description="Pro residues" evidence="3">
    <location>
        <begin position="493"/>
        <end position="503"/>
    </location>
</feature>
<dbReference type="InterPro" id="IPR042201">
    <property type="entry name" value="FH2_Formin_sf"/>
</dbReference>
<evidence type="ECO:0000313" key="8">
    <source>
        <dbReference type="Proteomes" id="UP001457282"/>
    </source>
</evidence>
<dbReference type="Proteomes" id="UP001457282">
    <property type="component" value="Unassembled WGS sequence"/>
</dbReference>
<keyword evidence="8" id="KW-1185">Reference proteome</keyword>
<protein>
    <recommendedName>
        <fullName evidence="2">Formin-like protein</fullName>
    </recommendedName>
</protein>
<feature type="signal peptide" evidence="5">
    <location>
        <begin position="1"/>
        <end position="29"/>
    </location>
</feature>
<dbReference type="SUPFAM" id="SSF101447">
    <property type="entry name" value="Formin homology 2 domain (FH2 domain)"/>
    <property type="match status" value="1"/>
</dbReference>
<keyword evidence="4" id="KW-0812">Transmembrane</keyword>
<keyword evidence="5" id="KW-0732">Signal</keyword>
<feature type="domain" description="FH2" evidence="6">
    <location>
        <begin position="525"/>
        <end position="946"/>
    </location>
</feature>
<dbReference type="GO" id="GO:0051015">
    <property type="term" value="F:actin filament binding"/>
    <property type="evidence" value="ECO:0007669"/>
    <property type="project" value="InterPro"/>
</dbReference>
<keyword evidence="4" id="KW-1133">Transmembrane helix</keyword>
<dbReference type="AlphaFoldDB" id="A0AAW1W4Q4"/>
<dbReference type="InterPro" id="IPR027643">
    <property type="entry name" value="Formin-like_plant"/>
</dbReference>
<feature type="transmembrane region" description="Helical" evidence="4">
    <location>
        <begin position="162"/>
        <end position="184"/>
    </location>
</feature>
<feature type="region of interest" description="Disordered" evidence="3">
    <location>
        <begin position="287"/>
        <end position="307"/>
    </location>
</feature>
<feature type="chain" id="PRO_5043531013" description="Formin-like protein" evidence="5">
    <location>
        <begin position="30"/>
        <end position="946"/>
    </location>
</feature>
<dbReference type="Gene3D" id="1.20.58.2220">
    <property type="entry name" value="Formin, FH2 domain"/>
    <property type="match status" value="1"/>
</dbReference>
<feature type="compositionally biased region" description="Low complexity" evidence="3">
    <location>
        <begin position="463"/>
        <end position="492"/>
    </location>
</feature>
<proteinExistence type="inferred from homology"/>
<evidence type="ECO:0000256" key="2">
    <source>
        <dbReference type="RuleBase" id="RU361260"/>
    </source>
</evidence>